<gene>
    <name evidence="1" type="ORF">LEP1GSC081_2694</name>
</gene>
<sequence length="67" mass="8059">MYYGSATTETQDPFIKFKKEDHLIEFITKSLFDDSHKIKNSIYKDFLKIKQIRECFIDELKTNLSTY</sequence>
<dbReference type="EMBL" id="AHMY02000022">
    <property type="protein sequence ID" value="EKO16652.1"/>
    <property type="molecule type" value="Genomic_DNA"/>
</dbReference>
<proteinExistence type="predicted"/>
<reference evidence="1 2" key="1">
    <citation type="submission" date="2012-10" db="EMBL/GenBank/DDBJ databases">
        <authorList>
            <person name="Harkins D.M."/>
            <person name="Durkin A.S."/>
            <person name="Brinkac L.M."/>
            <person name="Selengut J.D."/>
            <person name="Sanka R."/>
            <person name="DePew J."/>
            <person name="Purushe J."/>
            <person name="Peacock S.J."/>
            <person name="Thaipadungpanit J."/>
            <person name="Wuthiekanun V.W."/>
            <person name="Day N.P."/>
            <person name="Vinetz J.M."/>
            <person name="Sutton G.G."/>
            <person name="Nelson W.C."/>
            <person name="Fouts D.E."/>
        </authorList>
    </citation>
    <scope>NUCLEOTIDE SEQUENCE [LARGE SCALE GENOMIC DNA]</scope>
    <source>
        <strain evidence="1 2">H1</strain>
    </source>
</reference>
<name>A0A0E2B717_9LEPT</name>
<comment type="caution">
    <text evidence="1">The sequence shown here is derived from an EMBL/GenBank/DDBJ whole genome shotgun (WGS) entry which is preliminary data.</text>
</comment>
<evidence type="ECO:0000313" key="1">
    <source>
        <dbReference type="EMBL" id="EKO16652.1"/>
    </source>
</evidence>
<dbReference type="Proteomes" id="UP000006253">
    <property type="component" value="Unassembled WGS sequence"/>
</dbReference>
<accession>A0A0E2B717</accession>
<dbReference type="AlphaFoldDB" id="A0A0E2B717"/>
<protein>
    <submittedName>
        <fullName evidence="1">Uncharacterized protein</fullName>
    </submittedName>
</protein>
<organism evidence="1 2">
    <name type="scientific">Leptospira kirschneri str. H1</name>
    <dbReference type="NCBI Taxonomy" id="1049966"/>
    <lineage>
        <taxon>Bacteria</taxon>
        <taxon>Pseudomonadati</taxon>
        <taxon>Spirochaetota</taxon>
        <taxon>Spirochaetia</taxon>
        <taxon>Leptospirales</taxon>
        <taxon>Leptospiraceae</taxon>
        <taxon>Leptospira</taxon>
    </lineage>
</organism>
<evidence type="ECO:0000313" key="2">
    <source>
        <dbReference type="Proteomes" id="UP000006253"/>
    </source>
</evidence>